<dbReference type="Proteomes" id="UP000557307">
    <property type="component" value="Unassembled WGS sequence"/>
</dbReference>
<dbReference type="AlphaFoldDB" id="A0A840TPP4"/>
<dbReference type="RefSeq" id="WP_184176201.1">
    <property type="nucleotide sequence ID" value="NZ_JACHGF010000006.1"/>
</dbReference>
<name>A0A840TPP4_9BACT</name>
<dbReference type="EMBL" id="JACHGF010000006">
    <property type="protein sequence ID" value="MBB5285751.1"/>
    <property type="molecule type" value="Genomic_DNA"/>
</dbReference>
<evidence type="ECO:0000313" key="1">
    <source>
        <dbReference type="EMBL" id="MBB5285751.1"/>
    </source>
</evidence>
<protein>
    <submittedName>
        <fullName evidence="1">Uncharacterized protein</fullName>
    </submittedName>
</protein>
<reference evidence="1 2" key="1">
    <citation type="submission" date="2020-08" db="EMBL/GenBank/DDBJ databases">
        <title>Genomic Encyclopedia of Type Strains, Phase IV (KMG-IV): sequencing the most valuable type-strain genomes for metagenomic binning, comparative biology and taxonomic classification.</title>
        <authorList>
            <person name="Goeker M."/>
        </authorList>
    </citation>
    <scope>NUCLEOTIDE SEQUENCE [LARGE SCALE GENOMIC DNA]</scope>
    <source>
        <strain evidence="1 2">DSM 105074</strain>
    </source>
</reference>
<comment type="caution">
    <text evidence="1">The sequence shown here is derived from an EMBL/GenBank/DDBJ whole genome shotgun (WGS) entry which is preliminary data.</text>
</comment>
<proteinExistence type="predicted"/>
<sequence length="90" mass="10003">MKNTLEQLYEKLSRSATPIGRLETTGGVPFEVEAREVKPNSIETTNEQSFQDLVLQPESISLKRIGEISVTDQVPESIIMLSPLMSGIQQ</sequence>
<organism evidence="1 2">
    <name type="scientific">Rhabdobacter roseus</name>
    <dbReference type="NCBI Taxonomy" id="1655419"/>
    <lineage>
        <taxon>Bacteria</taxon>
        <taxon>Pseudomonadati</taxon>
        <taxon>Bacteroidota</taxon>
        <taxon>Cytophagia</taxon>
        <taxon>Cytophagales</taxon>
        <taxon>Cytophagaceae</taxon>
        <taxon>Rhabdobacter</taxon>
    </lineage>
</organism>
<gene>
    <name evidence="1" type="ORF">HNQ92_003911</name>
</gene>
<keyword evidence="2" id="KW-1185">Reference proteome</keyword>
<accession>A0A840TPP4</accession>
<evidence type="ECO:0000313" key="2">
    <source>
        <dbReference type="Proteomes" id="UP000557307"/>
    </source>
</evidence>